<dbReference type="AlphaFoldDB" id="A0A8J1TUE2"/>
<keyword evidence="11 13" id="KW-0456">Lyase</keyword>
<comment type="subcellular location">
    <subcellularLocation>
        <location evidence="1">Membrane</location>
        <topology evidence="1">Single-pass type I membrane protein</topology>
    </subcellularLocation>
</comment>
<reference evidence="15" key="1">
    <citation type="submission" date="2022-03" db="EMBL/GenBank/DDBJ databases">
        <authorList>
            <person name="Martin C."/>
        </authorList>
    </citation>
    <scope>NUCLEOTIDE SEQUENCE</scope>
</reference>
<keyword evidence="8" id="KW-0472">Membrane</keyword>
<dbReference type="FunFam" id="3.30.70.1230:FF:000004">
    <property type="entry name" value="Guanylate cyclase"/>
    <property type="match status" value="1"/>
</dbReference>
<keyword evidence="16" id="KW-1185">Reference proteome</keyword>
<dbReference type="GO" id="GO:0004016">
    <property type="term" value="F:adenylate cyclase activity"/>
    <property type="evidence" value="ECO:0007669"/>
    <property type="project" value="TreeGrafter"/>
</dbReference>
<dbReference type="Pfam" id="PF00211">
    <property type="entry name" value="Guanylate_cyc"/>
    <property type="match status" value="1"/>
</dbReference>
<dbReference type="Gene3D" id="6.10.250.780">
    <property type="match status" value="1"/>
</dbReference>
<evidence type="ECO:0000256" key="8">
    <source>
        <dbReference type="ARBA" id="ARBA00023136"/>
    </source>
</evidence>
<evidence type="ECO:0000256" key="9">
    <source>
        <dbReference type="ARBA" id="ARBA00023170"/>
    </source>
</evidence>
<dbReference type="GO" id="GO:0005886">
    <property type="term" value="C:plasma membrane"/>
    <property type="evidence" value="ECO:0007669"/>
    <property type="project" value="TreeGrafter"/>
</dbReference>
<gene>
    <name evidence="15" type="ORF">OFUS_LOCUS6124</name>
</gene>
<dbReference type="PANTHER" id="PTHR11920:SF501">
    <property type="entry name" value="GUANYLATE CYCLASE 32E"/>
    <property type="match status" value="1"/>
</dbReference>
<dbReference type="PANTHER" id="PTHR11920">
    <property type="entry name" value="GUANYLYL CYCLASE"/>
    <property type="match status" value="1"/>
</dbReference>
<evidence type="ECO:0000256" key="11">
    <source>
        <dbReference type="ARBA" id="ARBA00023239"/>
    </source>
</evidence>
<dbReference type="GO" id="GO:0035556">
    <property type="term" value="P:intracellular signal transduction"/>
    <property type="evidence" value="ECO:0007669"/>
    <property type="project" value="InterPro"/>
</dbReference>
<dbReference type="EC" id="4.6.1.2" evidence="2"/>
<evidence type="ECO:0000259" key="14">
    <source>
        <dbReference type="PROSITE" id="PS50125"/>
    </source>
</evidence>
<accession>A0A8J1TUE2</accession>
<evidence type="ECO:0000256" key="7">
    <source>
        <dbReference type="ARBA" id="ARBA00023134"/>
    </source>
</evidence>
<keyword evidence="4" id="KW-0732">Signal</keyword>
<dbReference type="InterPro" id="IPR029787">
    <property type="entry name" value="Nucleotide_cyclase"/>
</dbReference>
<dbReference type="InterPro" id="IPR013587">
    <property type="entry name" value="Nitrate/nitrite_sensing"/>
</dbReference>
<evidence type="ECO:0000256" key="3">
    <source>
        <dbReference type="ARBA" id="ARBA00022692"/>
    </source>
</evidence>
<keyword evidence="3" id="KW-0812">Transmembrane</keyword>
<evidence type="ECO:0000313" key="16">
    <source>
        <dbReference type="Proteomes" id="UP000749559"/>
    </source>
</evidence>
<dbReference type="Gene3D" id="3.30.70.1230">
    <property type="entry name" value="Nucleotide cyclase"/>
    <property type="match status" value="1"/>
</dbReference>
<dbReference type="SMART" id="SM00044">
    <property type="entry name" value="CYCc"/>
    <property type="match status" value="1"/>
</dbReference>
<keyword evidence="7" id="KW-0342">GTP-binding</keyword>
<evidence type="ECO:0000256" key="10">
    <source>
        <dbReference type="ARBA" id="ARBA00023180"/>
    </source>
</evidence>
<evidence type="ECO:0000256" key="12">
    <source>
        <dbReference type="ARBA" id="ARBA00023293"/>
    </source>
</evidence>
<dbReference type="Proteomes" id="UP000749559">
    <property type="component" value="Unassembled WGS sequence"/>
</dbReference>
<evidence type="ECO:0000256" key="5">
    <source>
        <dbReference type="ARBA" id="ARBA00022741"/>
    </source>
</evidence>
<dbReference type="OrthoDB" id="60033at2759"/>
<name>A0A8J1TUE2_OWEFU</name>
<dbReference type="GO" id="GO:0007168">
    <property type="term" value="P:receptor guanylyl cyclase signaling pathway"/>
    <property type="evidence" value="ECO:0007669"/>
    <property type="project" value="TreeGrafter"/>
</dbReference>
<dbReference type="InterPro" id="IPR011645">
    <property type="entry name" value="HNOB_dom_associated"/>
</dbReference>
<dbReference type="GO" id="GO:0005525">
    <property type="term" value="F:GTP binding"/>
    <property type="evidence" value="ECO:0007669"/>
    <property type="project" value="UniProtKB-KW"/>
</dbReference>
<sequence length="656" mass="74141">MIMLPFTKDRRLSQVHSVCPSVASSFQEDRQQLKDLFIASKNPGRQKLETLKMLMLMMLPITGLIIMSILALVAAIDVNNTASNVNSMIELSNQMRELVKNLQIERGKTALYLSETYEDLKQKTYLNVLKERQNTDVALDNVTGWKHTYRINNKDYTKDKFRDEIQDYRTKLLLNPITVEENIHYYTAIIQDLIGVTSIETELPNSETLWRYVVASEIILRLSDVIGIERALGSTFFATCGLSPSNFVWFTSLAGKKEALMELVYKNYEKGMEIFNSTLGESGLVNDLDSVRRNIFNTSFNPCDNSSPDELHAASFVWFSNVTTYIGIINTISGQISRDIVVELDSVIVNAFNDVIAYSCVMTIMTFGCLILGGLYCRSLFLIDEKIRKFAIKIASKSEELRGEKKRADKLLHQMLPKQIAEQLKMNGEVPPEFYDAATIFFSDIVGFTNMSSMSTPLQVVNFLNSLYSLFDASIDRYDVYKVETIGDSYMVVSGLPERNGKAHASEICNLALELRTSMSAFVVPHMPEKSVHLRIGINSGPCVAGIVGTKMPRYCLFGDTVNTASRMESTGKAMKIQLSEFTRDLLVQIGGYHIEPRDQVEIKGKGRMQTYWLEGREDVVKNERLRASFTPDTNGVIPQTIFRQNSDNQLIKVEE</sequence>
<dbReference type="InterPro" id="IPR001054">
    <property type="entry name" value="A/G_cyclase"/>
</dbReference>
<evidence type="ECO:0000313" key="15">
    <source>
        <dbReference type="EMBL" id="CAH1779302.1"/>
    </source>
</evidence>
<dbReference type="SUPFAM" id="SSF55073">
    <property type="entry name" value="Nucleotide cyclase"/>
    <property type="match status" value="1"/>
</dbReference>
<evidence type="ECO:0000256" key="2">
    <source>
        <dbReference type="ARBA" id="ARBA00012202"/>
    </source>
</evidence>
<keyword evidence="12" id="KW-0141">cGMP biosynthesis</keyword>
<comment type="caution">
    <text evidence="15">The sequence shown here is derived from an EMBL/GenBank/DDBJ whole genome shotgun (WGS) entry which is preliminary data.</text>
</comment>
<dbReference type="Pfam" id="PF08376">
    <property type="entry name" value="NIT"/>
    <property type="match status" value="1"/>
</dbReference>
<dbReference type="PROSITE" id="PS00452">
    <property type="entry name" value="GUANYLATE_CYCLASE_1"/>
    <property type="match status" value="1"/>
</dbReference>
<evidence type="ECO:0000256" key="4">
    <source>
        <dbReference type="ARBA" id="ARBA00022729"/>
    </source>
</evidence>
<keyword evidence="6" id="KW-1133">Transmembrane helix</keyword>
<dbReference type="PROSITE" id="PS50125">
    <property type="entry name" value="GUANYLATE_CYCLASE_2"/>
    <property type="match status" value="1"/>
</dbReference>
<evidence type="ECO:0000256" key="13">
    <source>
        <dbReference type="RuleBase" id="RU000405"/>
    </source>
</evidence>
<dbReference type="GO" id="GO:0004383">
    <property type="term" value="F:guanylate cyclase activity"/>
    <property type="evidence" value="ECO:0007669"/>
    <property type="project" value="UniProtKB-EC"/>
</dbReference>
<feature type="domain" description="Guanylate cyclase" evidence="14">
    <location>
        <begin position="439"/>
        <end position="569"/>
    </location>
</feature>
<protein>
    <recommendedName>
        <fullName evidence="2">guanylate cyclase</fullName>
        <ecNumber evidence="2">4.6.1.2</ecNumber>
    </recommendedName>
</protein>
<keyword evidence="9" id="KW-0675">Receptor</keyword>
<keyword evidence="5" id="KW-0547">Nucleotide-binding</keyword>
<proteinExistence type="inferred from homology"/>
<keyword evidence="10" id="KW-0325">Glycoprotein</keyword>
<organism evidence="15 16">
    <name type="scientific">Owenia fusiformis</name>
    <name type="common">Polychaete worm</name>
    <dbReference type="NCBI Taxonomy" id="6347"/>
    <lineage>
        <taxon>Eukaryota</taxon>
        <taxon>Metazoa</taxon>
        <taxon>Spiralia</taxon>
        <taxon>Lophotrochozoa</taxon>
        <taxon>Annelida</taxon>
        <taxon>Polychaeta</taxon>
        <taxon>Sedentaria</taxon>
        <taxon>Canalipalpata</taxon>
        <taxon>Sabellida</taxon>
        <taxon>Oweniida</taxon>
        <taxon>Oweniidae</taxon>
        <taxon>Owenia</taxon>
    </lineage>
</organism>
<dbReference type="EMBL" id="CAIIXF020000003">
    <property type="protein sequence ID" value="CAH1779302.1"/>
    <property type="molecule type" value="Genomic_DNA"/>
</dbReference>
<evidence type="ECO:0000256" key="6">
    <source>
        <dbReference type="ARBA" id="ARBA00022989"/>
    </source>
</evidence>
<dbReference type="InterPro" id="IPR018297">
    <property type="entry name" value="A/G_cyclase_CS"/>
</dbReference>
<dbReference type="CDD" id="cd07302">
    <property type="entry name" value="CHD"/>
    <property type="match status" value="1"/>
</dbReference>
<dbReference type="InterPro" id="IPR050401">
    <property type="entry name" value="Cyclic_nucleotide_synthase"/>
</dbReference>
<evidence type="ECO:0000256" key="1">
    <source>
        <dbReference type="ARBA" id="ARBA00004479"/>
    </source>
</evidence>
<comment type="similarity">
    <text evidence="13">Belongs to the adenylyl cyclase class-4/guanylyl cyclase family.</text>
</comment>
<dbReference type="Pfam" id="PF07701">
    <property type="entry name" value="HNOBA"/>
    <property type="match status" value="1"/>
</dbReference>
<dbReference type="GO" id="GO:0001653">
    <property type="term" value="F:peptide receptor activity"/>
    <property type="evidence" value="ECO:0007669"/>
    <property type="project" value="TreeGrafter"/>
</dbReference>